<comment type="caution">
    <text evidence="2">The sequence shown here is derived from an EMBL/GenBank/DDBJ whole genome shotgun (WGS) entry which is preliminary data.</text>
</comment>
<keyword evidence="3" id="KW-1185">Reference proteome</keyword>
<dbReference type="GO" id="GO:0046983">
    <property type="term" value="F:protein dimerization activity"/>
    <property type="evidence" value="ECO:0007669"/>
    <property type="project" value="InterPro"/>
</dbReference>
<dbReference type="Pfam" id="PF05699">
    <property type="entry name" value="Dimer_Tnp_hAT"/>
    <property type="match status" value="1"/>
</dbReference>
<proteinExistence type="predicted"/>
<reference evidence="2" key="1">
    <citation type="submission" date="2024-04" db="EMBL/GenBank/DDBJ databases">
        <authorList>
            <consortium name="Molecular Ecology Group"/>
        </authorList>
    </citation>
    <scope>NUCLEOTIDE SEQUENCE</scope>
</reference>
<feature type="domain" description="HAT C-terminal dimerisation" evidence="1">
    <location>
        <begin position="124"/>
        <end position="175"/>
    </location>
</feature>
<protein>
    <recommendedName>
        <fullName evidence="1">HAT C-terminal dimerisation domain-containing protein</fullName>
    </recommendedName>
</protein>
<accession>A0AAV2MZ32</accession>
<dbReference type="SUPFAM" id="SSF53098">
    <property type="entry name" value="Ribonuclease H-like"/>
    <property type="match status" value="1"/>
</dbReference>
<evidence type="ECO:0000313" key="3">
    <source>
        <dbReference type="Proteomes" id="UP001497644"/>
    </source>
</evidence>
<evidence type="ECO:0000313" key="2">
    <source>
        <dbReference type="EMBL" id="CAL1672176.1"/>
    </source>
</evidence>
<dbReference type="PANTHER" id="PTHR37162:SF1">
    <property type="entry name" value="BED-TYPE DOMAIN-CONTAINING PROTEIN"/>
    <property type="match status" value="1"/>
</dbReference>
<gene>
    <name evidence="2" type="ORF">LPLAT_LOCUS5580</name>
</gene>
<dbReference type="InterPro" id="IPR012337">
    <property type="entry name" value="RNaseH-like_sf"/>
</dbReference>
<dbReference type="Proteomes" id="UP001497644">
    <property type="component" value="Unassembled WGS sequence"/>
</dbReference>
<dbReference type="InterPro" id="IPR008906">
    <property type="entry name" value="HATC_C_dom"/>
</dbReference>
<dbReference type="PANTHER" id="PTHR37162">
    <property type="entry name" value="HAT FAMILY DIMERISATION DOMAINCONTAINING PROTEIN-RELATED"/>
    <property type="match status" value="1"/>
</dbReference>
<dbReference type="EMBL" id="CAXIPU020000454">
    <property type="protein sequence ID" value="CAL1672176.1"/>
    <property type="molecule type" value="Genomic_DNA"/>
</dbReference>
<evidence type="ECO:0000259" key="1">
    <source>
        <dbReference type="Pfam" id="PF05699"/>
    </source>
</evidence>
<dbReference type="AlphaFoldDB" id="A0AAV2MZ32"/>
<sequence>MSNLIIDDGVPKSHVQSFWESCQKFYIELVTQIKKYFDFKEDIFDIISVVDPVIAQQFEIKSLQPVIKRFPILNDYVNSQSLDNEWQEHGLFDYAIFGLDAGKPANEYWKKVFELKNAMGMPLFNHLKKVMQLLLVLPFSNASVERVFSTLKNCKTENRNSMNAETVISCLVTKQGIEDEGDCIKFNPTKKMLQTKTWNK</sequence>
<name>A0AAV2MZ32_9HYME</name>
<organism evidence="2 3">
    <name type="scientific">Lasius platythorax</name>
    <dbReference type="NCBI Taxonomy" id="488582"/>
    <lineage>
        <taxon>Eukaryota</taxon>
        <taxon>Metazoa</taxon>
        <taxon>Ecdysozoa</taxon>
        <taxon>Arthropoda</taxon>
        <taxon>Hexapoda</taxon>
        <taxon>Insecta</taxon>
        <taxon>Pterygota</taxon>
        <taxon>Neoptera</taxon>
        <taxon>Endopterygota</taxon>
        <taxon>Hymenoptera</taxon>
        <taxon>Apocrita</taxon>
        <taxon>Aculeata</taxon>
        <taxon>Formicoidea</taxon>
        <taxon>Formicidae</taxon>
        <taxon>Formicinae</taxon>
        <taxon>Lasius</taxon>
        <taxon>Lasius</taxon>
    </lineage>
</organism>